<evidence type="ECO:0000256" key="5">
    <source>
        <dbReference type="ARBA" id="ARBA00037900"/>
    </source>
</evidence>
<comment type="similarity">
    <text evidence="1">Belongs to the isochorismatase family.</text>
</comment>
<dbReference type="InterPro" id="IPR000868">
    <property type="entry name" value="Isochorismatase-like_dom"/>
</dbReference>
<evidence type="ECO:0000256" key="4">
    <source>
        <dbReference type="ARBA" id="ARBA00022801"/>
    </source>
</evidence>
<evidence type="ECO:0000256" key="7">
    <source>
        <dbReference type="ARBA" id="ARBA00043224"/>
    </source>
</evidence>
<dbReference type="EMBL" id="JAKRCV010000036">
    <property type="protein sequence ID" value="MCG7322497.1"/>
    <property type="molecule type" value="Genomic_DNA"/>
</dbReference>
<dbReference type="Pfam" id="PF00857">
    <property type="entry name" value="Isochorismatase"/>
    <property type="match status" value="1"/>
</dbReference>
<proteinExistence type="inferred from homology"/>
<evidence type="ECO:0000313" key="10">
    <source>
        <dbReference type="Proteomes" id="UP001521931"/>
    </source>
</evidence>
<dbReference type="InterPro" id="IPR052347">
    <property type="entry name" value="Isochorismatase_Nicotinamidase"/>
</dbReference>
<dbReference type="EC" id="3.5.1.19" evidence="6"/>
<dbReference type="Gene3D" id="3.40.50.850">
    <property type="entry name" value="Isochorismatase-like"/>
    <property type="match status" value="1"/>
</dbReference>
<keyword evidence="10" id="KW-1185">Reference proteome</keyword>
<gene>
    <name evidence="9" type="ORF">MHL29_11470</name>
</gene>
<dbReference type="RefSeq" id="WP_239264783.1">
    <property type="nucleotide sequence ID" value="NZ_JAKRCV010000036.1"/>
</dbReference>
<keyword evidence="3" id="KW-0479">Metal-binding</keyword>
<comment type="caution">
    <text evidence="9">The sequence shown here is derived from an EMBL/GenBank/DDBJ whole genome shotgun (WGS) entry which is preliminary data.</text>
</comment>
<dbReference type="InterPro" id="IPR036380">
    <property type="entry name" value="Isochorismatase-like_sf"/>
</dbReference>
<accession>A0ABS9Q581</accession>
<sequence>MLVVDVQGDFCEGGSLAVAGGAAVARDVASLVRSRAASGAGSDSGSDSGSDRDRYAAVVATQDWHEDPGGHWAQEPDYVDTWPVHCAAGTPGADFHEGLRPALDRVDVVVRKGRRSAAYSGFEGLTAEGEPLAGWLASHGITAVDCVGIATDHCVRATALDAVAAGLSTRVLLHLTAGVAPDTTERALGELRAAGVELVGAPRLGPA</sequence>
<evidence type="ECO:0000256" key="1">
    <source>
        <dbReference type="ARBA" id="ARBA00006336"/>
    </source>
</evidence>
<feature type="domain" description="Isochorismatase-like" evidence="8">
    <location>
        <begin position="2"/>
        <end position="199"/>
    </location>
</feature>
<evidence type="ECO:0000259" key="8">
    <source>
        <dbReference type="Pfam" id="PF00857"/>
    </source>
</evidence>
<reference evidence="9 10" key="1">
    <citation type="submission" date="2022-02" db="EMBL/GenBank/DDBJ databases">
        <title>Uncovering new skin microbiome diversity through culturing and metagenomics.</title>
        <authorList>
            <person name="Conlan S."/>
            <person name="Deming C."/>
            <person name="Nisc Comparative Sequencing Program N."/>
            <person name="Segre J.A."/>
        </authorList>
    </citation>
    <scope>NUCLEOTIDE SEQUENCE [LARGE SCALE GENOMIC DNA]</scope>
    <source>
        <strain evidence="9 10">ACRQZ</strain>
    </source>
</reference>
<dbReference type="SUPFAM" id="SSF52499">
    <property type="entry name" value="Isochorismatase-like hydrolases"/>
    <property type="match status" value="1"/>
</dbReference>
<dbReference type="PANTHER" id="PTHR11080">
    <property type="entry name" value="PYRAZINAMIDASE/NICOTINAMIDASE"/>
    <property type="match status" value="1"/>
</dbReference>
<keyword evidence="4" id="KW-0378">Hydrolase</keyword>
<dbReference type="Proteomes" id="UP001521931">
    <property type="component" value="Unassembled WGS sequence"/>
</dbReference>
<protein>
    <recommendedName>
        <fullName evidence="6">nicotinamidase</fullName>
        <ecNumber evidence="6">3.5.1.19</ecNumber>
    </recommendedName>
    <alternativeName>
        <fullName evidence="7">Nicotinamide deamidase</fullName>
    </alternativeName>
</protein>
<evidence type="ECO:0000256" key="3">
    <source>
        <dbReference type="ARBA" id="ARBA00022723"/>
    </source>
</evidence>
<organism evidence="9 10">
    <name type="scientific">Arsenicicoccus bolidensis</name>
    <dbReference type="NCBI Taxonomy" id="229480"/>
    <lineage>
        <taxon>Bacteria</taxon>
        <taxon>Bacillati</taxon>
        <taxon>Actinomycetota</taxon>
        <taxon>Actinomycetes</taxon>
        <taxon>Micrococcales</taxon>
        <taxon>Intrasporangiaceae</taxon>
        <taxon>Arsenicicoccus</taxon>
    </lineage>
</organism>
<keyword evidence="2" id="KW-0662">Pyridine nucleotide biosynthesis</keyword>
<comment type="pathway">
    <text evidence="5">Cofactor biosynthesis; nicotinate biosynthesis; nicotinate from nicotinamide: step 1/1.</text>
</comment>
<evidence type="ECO:0000256" key="2">
    <source>
        <dbReference type="ARBA" id="ARBA00022642"/>
    </source>
</evidence>
<evidence type="ECO:0000313" key="9">
    <source>
        <dbReference type="EMBL" id="MCG7322497.1"/>
    </source>
</evidence>
<name>A0ABS9Q581_9MICO</name>
<evidence type="ECO:0000256" key="6">
    <source>
        <dbReference type="ARBA" id="ARBA00039017"/>
    </source>
</evidence>
<dbReference type="PANTHER" id="PTHR11080:SF2">
    <property type="entry name" value="LD05707P"/>
    <property type="match status" value="1"/>
</dbReference>